<keyword evidence="1" id="KW-0732">Signal</keyword>
<feature type="signal peptide" evidence="1">
    <location>
        <begin position="1"/>
        <end position="24"/>
    </location>
</feature>
<dbReference type="RefSeq" id="WP_188129211.1">
    <property type="nucleotide sequence ID" value="NZ_FNIO01000004.1"/>
</dbReference>
<reference evidence="3 4" key="1">
    <citation type="submission" date="2016-11" db="EMBL/GenBank/DDBJ databases">
        <authorList>
            <person name="Varghese N."/>
            <person name="Submissions S."/>
        </authorList>
    </citation>
    <scope>NUCLEOTIDE SEQUENCE [LARGE SCALE GENOMIC DNA]</scope>
    <source>
        <strain evidence="3 4">DSM 29620</strain>
    </source>
</reference>
<dbReference type="InterPro" id="IPR025433">
    <property type="entry name" value="DUF4168"/>
</dbReference>
<proteinExistence type="predicted"/>
<organism evidence="3 4">
    <name type="scientific">Lutimaribacter pacificus</name>
    <dbReference type="NCBI Taxonomy" id="391948"/>
    <lineage>
        <taxon>Bacteria</taxon>
        <taxon>Pseudomonadati</taxon>
        <taxon>Pseudomonadota</taxon>
        <taxon>Alphaproteobacteria</taxon>
        <taxon>Rhodobacterales</taxon>
        <taxon>Roseobacteraceae</taxon>
        <taxon>Lutimaribacter</taxon>
    </lineage>
</organism>
<dbReference type="Proteomes" id="UP000324252">
    <property type="component" value="Unassembled WGS sequence"/>
</dbReference>
<dbReference type="EMBL" id="FQZZ01000004">
    <property type="protein sequence ID" value="SHK25842.1"/>
    <property type="molecule type" value="Genomic_DNA"/>
</dbReference>
<dbReference type="AlphaFoldDB" id="A0A1H0I612"/>
<dbReference type="Pfam" id="PF13767">
    <property type="entry name" value="DUF4168"/>
    <property type="match status" value="1"/>
</dbReference>
<gene>
    <name evidence="3" type="ORF">SAMN05444142_104124</name>
</gene>
<keyword evidence="4" id="KW-1185">Reference proteome</keyword>
<evidence type="ECO:0000313" key="3">
    <source>
        <dbReference type="EMBL" id="SHK25842.1"/>
    </source>
</evidence>
<feature type="domain" description="DUF4168" evidence="2">
    <location>
        <begin position="48"/>
        <end position="124"/>
    </location>
</feature>
<feature type="chain" id="PRO_5015064647" description="DUF4168 domain-containing protein" evidence="1">
    <location>
        <begin position="25"/>
        <end position="134"/>
    </location>
</feature>
<protein>
    <recommendedName>
        <fullName evidence="2">DUF4168 domain-containing protein</fullName>
    </recommendedName>
</protein>
<evidence type="ECO:0000313" key="4">
    <source>
        <dbReference type="Proteomes" id="UP000324252"/>
    </source>
</evidence>
<evidence type="ECO:0000256" key="1">
    <source>
        <dbReference type="SAM" id="SignalP"/>
    </source>
</evidence>
<evidence type="ECO:0000259" key="2">
    <source>
        <dbReference type="Pfam" id="PF13767"/>
    </source>
</evidence>
<sequence>MTFTPKLTATLSAIALGLAAPVAAQQAQQTQQTQQAQEPAIAAEEVTDAQVDAFVQAAIAVEEVRGIYDPQIEAAADQNARQDLMNEANAEARKAVEDVQGMTPAEYLAIGQAAREDDALNSRIVAEYRSKTGR</sequence>
<name>A0A1H0I612_9RHOB</name>
<accession>A0A1H0I612</accession>